<gene>
    <name evidence="1" type="primary">Acey_s0522.g2895</name>
    <name evidence="1" type="ORF">Y032_0522g2895</name>
</gene>
<name>A0A016WSP7_9BILA</name>
<comment type="caution">
    <text evidence="1">The sequence shown here is derived from an EMBL/GenBank/DDBJ whole genome shotgun (WGS) entry which is preliminary data.</text>
</comment>
<dbReference type="Proteomes" id="UP000024635">
    <property type="component" value="Unassembled WGS sequence"/>
</dbReference>
<accession>A0A016WSP7</accession>
<evidence type="ECO:0000313" key="2">
    <source>
        <dbReference type="Proteomes" id="UP000024635"/>
    </source>
</evidence>
<dbReference type="EMBL" id="JARK01000122">
    <property type="protein sequence ID" value="EYC42670.1"/>
    <property type="molecule type" value="Genomic_DNA"/>
</dbReference>
<proteinExistence type="predicted"/>
<protein>
    <submittedName>
        <fullName evidence="1">Uncharacterized protein</fullName>
    </submittedName>
</protein>
<organism evidence="1 2">
    <name type="scientific">Ancylostoma ceylanicum</name>
    <dbReference type="NCBI Taxonomy" id="53326"/>
    <lineage>
        <taxon>Eukaryota</taxon>
        <taxon>Metazoa</taxon>
        <taxon>Ecdysozoa</taxon>
        <taxon>Nematoda</taxon>
        <taxon>Chromadorea</taxon>
        <taxon>Rhabditida</taxon>
        <taxon>Rhabditina</taxon>
        <taxon>Rhabditomorpha</taxon>
        <taxon>Strongyloidea</taxon>
        <taxon>Ancylostomatidae</taxon>
        <taxon>Ancylostomatinae</taxon>
        <taxon>Ancylostoma</taxon>
    </lineage>
</organism>
<keyword evidence="2" id="KW-1185">Reference proteome</keyword>
<reference evidence="2" key="1">
    <citation type="journal article" date="2015" name="Nat. Genet.">
        <title>The genome and transcriptome of the zoonotic hookworm Ancylostoma ceylanicum identify infection-specific gene families.</title>
        <authorList>
            <person name="Schwarz E.M."/>
            <person name="Hu Y."/>
            <person name="Antoshechkin I."/>
            <person name="Miller M.M."/>
            <person name="Sternberg P.W."/>
            <person name="Aroian R.V."/>
        </authorList>
    </citation>
    <scope>NUCLEOTIDE SEQUENCE</scope>
    <source>
        <strain evidence="2">HY135</strain>
    </source>
</reference>
<evidence type="ECO:0000313" key="1">
    <source>
        <dbReference type="EMBL" id="EYC42670.1"/>
    </source>
</evidence>
<sequence>MSEIEVCKKKPCRRDANLRNPAYESASLSTRPSSCTAVTEGDICQTSLPTICPVSKSQLNFVHCTYLCVAQQEE</sequence>
<dbReference type="AlphaFoldDB" id="A0A016WSP7"/>